<keyword evidence="2 4" id="KW-0378">Hydrolase</keyword>
<dbReference type="RefSeq" id="WP_157422395.1">
    <property type="nucleotide sequence ID" value="NZ_BAAANI010000002.1"/>
</dbReference>
<dbReference type="InterPro" id="IPR051400">
    <property type="entry name" value="HAD-like_hydrolase"/>
</dbReference>
<dbReference type="SFLD" id="SFLDG01129">
    <property type="entry name" value="C1.5:_HAD__Beta-PGM__Phosphata"/>
    <property type="match status" value="1"/>
</dbReference>
<dbReference type="SFLD" id="SFLDS00003">
    <property type="entry name" value="Haloacid_Dehalogenase"/>
    <property type="match status" value="1"/>
</dbReference>
<name>A0ABV5SRG8_9MICO</name>
<evidence type="ECO:0000256" key="3">
    <source>
        <dbReference type="ARBA" id="ARBA00022842"/>
    </source>
</evidence>
<dbReference type="InterPro" id="IPR006439">
    <property type="entry name" value="HAD-SF_hydro_IA"/>
</dbReference>
<dbReference type="InterPro" id="IPR023214">
    <property type="entry name" value="HAD_sf"/>
</dbReference>
<dbReference type="SUPFAM" id="SSF56784">
    <property type="entry name" value="HAD-like"/>
    <property type="match status" value="1"/>
</dbReference>
<dbReference type="Gene3D" id="1.20.120.1600">
    <property type="match status" value="1"/>
</dbReference>
<keyword evidence="5" id="KW-1185">Reference proteome</keyword>
<dbReference type="GO" id="GO:0016787">
    <property type="term" value="F:hydrolase activity"/>
    <property type="evidence" value="ECO:0007669"/>
    <property type="project" value="UniProtKB-KW"/>
</dbReference>
<accession>A0ABV5SRG8</accession>
<dbReference type="NCBIfam" id="TIGR01549">
    <property type="entry name" value="HAD-SF-IA-v1"/>
    <property type="match status" value="1"/>
</dbReference>
<dbReference type="Pfam" id="PF00702">
    <property type="entry name" value="Hydrolase"/>
    <property type="match status" value="1"/>
</dbReference>
<sequence>MTAAGDHADRPPAAASSTGRAATPLVLFDLDDTLMAHREAVAAGIVLHMRERAYIGDEAPAQRLWHELEEQHYHEYLAGRLSFEGQRRARARDFALAHGDELDELAAGAWFDRYFERYRESWTLHADALRALDRLTAETPQVRIGIITNGELDFQLAKLDRLGIRERFAHVIASGAVGVTKPDPEIFELAVARFEAEHPVSRVAYVGDRLATDAIGAARAGLVGVWLNRFGVEPGSDEAAEAAAAGVIEITSLDQLPAALTPRAPRLP</sequence>
<comment type="cofactor">
    <cofactor evidence="1">
        <name>Mg(2+)</name>
        <dbReference type="ChEBI" id="CHEBI:18420"/>
    </cofactor>
</comment>
<organism evidence="4 5">
    <name type="scientific">Agromyces lapidis</name>
    <dbReference type="NCBI Taxonomy" id="279574"/>
    <lineage>
        <taxon>Bacteria</taxon>
        <taxon>Bacillati</taxon>
        <taxon>Actinomycetota</taxon>
        <taxon>Actinomycetes</taxon>
        <taxon>Micrococcales</taxon>
        <taxon>Microbacteriaceae</taxon>
        <taxon>Agromyces</taxon>
    </lineage>
</organism>
<evidence type="ECO:0000256" key="2">
    <source>
        <dbReference type="ARBA" id="ARBA00022801"/>
    </source>
</evidence>
<proteinExistence type="predicted"/>
<dbReference type="EMBL" id="JBHMBL010000002">
    <property type="protein sequence ID" value="MFB9642923.1"/>
    <property type="molecule type" value="Genomic_DNA"/>
</dbReference>
<dbReference type="PANTHER" id="PTHR46470:SF4">
    <property type="entry name" value="5-AMINO-6-(5-PHOSPHO-D-RIBITYLAMINO)URACIL PHOSPHATASE YIGB"/>
    <property type="match status" value="1"/>
</dbReference>
<dbReference type="PANTHER" id="PTHR46470">
    <property type="entry name" value="N-ACYLNEURAMINATE-9-PHOSPHATASE"/>
    <property type="match status" value="1"/>
</dbReference>
<protein>
    <submittedName>
        <fullName evidence="4">HAD family hydrolase</fullName>
        <ecNumber evidence="4">3.1.3.-</ecNumber>
    </submittedName>
</protein>
<keyword evidence="3" id="KW-0460">Magnesium</keyword>
<dbReference type="EC" id="3.1.3.-" evidence="4"/>
<evidence type="ECO:0000313" key="5">
    <source>
        <dbReference type="Proteomes" id="UP001589667"/>
    </source>
</evidence>
<reference evidence="4 5" key="1">
    <citation type="submission" date="2024-09" db="EMBL/GenBank/DDBJ databases">
        <authorList>
            <person name="Sun Q."/>
            <person name="Mori K."/>
        </authorList>
    </citation>
    <scope>NUCLEOTIDE SEQUENCE [LARGE SCALE GENOMIC DNA]</scope>
    <source>
        <strain evidence="4 5">JCM 14321</strain>
    </source>
</reference>
<comment type="caution">
    <text evidence="4">The sequence shown here is derived from an EMBL/GenBank/DDBJ whole genome shotgun (WGS) entry which is preliminary data.</text>
</comment>
<gene>
    <name evidence="4" type="ORF">ACFFQV_11545</name>
</gene>
<evidence type="ECO:0000256" key="1">
    <source>
        <dbReference type="ARBA" id="ARBA00001946"/>
    </source>
</evidence>
<dbReference type="InterPro" id="IPR036412">
    <property type="entry name" value="HAD-like_sf"/>
</dbReference>
<dbReference type="Proteomes" id="UP001589667">
    <property type="component" value="Unassembled WGS sequence"/>
</dbReference>
<dbReference type="Gene3D" id="3.40.50.1000">
    <property type="entry name" value="HAD superfamily/HAD-like"/>
    <property type="match status" value="1"/>
</dbReference>
<evidence type="ECO:0000313" key="4">
    <source>
        <dbReference type="EMBL" id="MFB9642923.1"/>
    </source>
</evidence>